<organism evidence="1 2">
    <name type="scientific">Portunus trituberculatus</name>
    <name type="common">Swimming crab</name>
    <name type="synonym">Neptunus trituberculatus</name>
    <dbReference type="NCBI Taxonomy" id="210409"/>
    <lineage>
        <taxon>Eukaryota</taxon>
        <taxon>Metazoa</taxon>
        <taxon>Ecdysozoa</taxon>
        <taxon>Arthropoda</taxon>
        <taxon>Crustacea</taxon>
        <taxon>Multicrustacea</taxon>
        <taxon>Malacostraca</taxon>
        <taxon>Eumalacostraca</taxon>
        <taxon>Eucarida</taxon>
        <taxon>Decapoda</taxon>
        <taxon>Pleocyemata</taxon>
        <taxon>Brachyura</taxon>
        <taxon>Eubrachyura</taxon>
        <taxon>Portunoidea</taxon>
        <taxon>Portunidae</taxon>
        <taxon>Portuninae</taxon>
        <taxon>Portunus</taxon>
    </lineage>
</organism>
<comment type="caution">
    <text evidence="1">The sequence shown here is derived from an EMBL/GenBank/DDBJ whole genome shotgun (WGS) entry which is preliminary data.</text>
</comment>
<reference evidence="1 2" key="1">
    <citation type="submission" date="2019-05" db="EMBL/GenBank/DDBJ databases">
        <title>Another draft genome of Portunus trituberculatus and its Hox gene families provides insights of decapod evolution.</title>
        <authorList>
            <person name="Jeong J.-H."/>
            <person name="Song I."/>
            <person name="Kim S."/>
            <person name="Choi T."/>
            <person name="Kim D."/>
            <person name="Ryu S."/>
            <person name="Kim W."/>
        </authorList>
    </citation>
    <scope>NUCLEOTIDE SEQUENCE [LARGE SCALE GENOMIC DNA]</scope>
    <source>
        <tissue evidence="1">Muscle</tissue>
    </source>
</reference>
<dbReference type="AlphaFoldDB" id="A0A5B7GJN2"/>
<protein>
    <submittedName>
        <fullName evidence="1">Uncharacterized protein</fullName>
    </submittedName>
</protein>
<dbReference type="EMBL" id="VSRR010014206">
    <property type="protein sequence ID" value="MPC56734.1"/>
    <property type="molecule type" value="Genomic_DNA"/>
</dbReference>
<evidence type="ECO:0000313" key="1">
    <source>
        <dbReference type="EMBL" id="MPC56734.1"/>
    </source>
</evidence>
<dbReference type="Proteomes" id="UP000324222">
    <property type="component" value="Unassembled WGS sequence"/>
</dbReference>
<proteinExistence type="predicted"/>
<accession>A0A5B7GJN2</accession>
<sequence length="62" mass="6697">MNAMGALLENSCLNPDGQLFLDKLGDATVVALSLDSWSTWDKGEVTLEIPTLLEWALDSSSL</sequence>
<name>A0A5B7GJN2_PORTR</name>
<gene>
    <name evidence="1" type="ORF">E2C01_050700</name>
</gene>
<keyword evidence="2" id="KW-1185">Reference proteome</keyword>
<evidence type="ECO:0000313" key="2">
    <source>
        <dbReference type="Proteomes" id="UP000324222"/>
    </source>
</evidence>